<dbReference type="OrthoDB" id="9776313at2"/>
<dbReference type="RefSeq" id="WP_062150582.1">
    <property type="nucleotide sequence ID" value="NZ_CP013002.1"/>
</dbReference>
<gene>
    <name evidence="2" type="ORF">AQ619_17230</name>
</gene>
<evidence type="ECO:0000313" key="3">
    <source>
        <dbReference type="Proteomes" id="UP000056905"/>
    </source>
</evidence>
<dbReference type="AlphaFoldDB" id="A0A0P0P435"/>
<dbReference type="InterPro" id="IPR036291">
    <property type="entry name" value="NAD(P)-bd_dom_sf"/>
</dbReference>
<sequence length="321" mass="33884">MQGLVTVFGGSGFVGSQVVRQLAKAGHRVRVAVRQPNLAYRMRMLGDVGQIEVVQANVRNLASVDRALEGAEACVNLVGLLYESGRQKFQAVHVMGAQTLAERAKAAGVSRFVQISAIGADAKSEAKYARTKAEGEAAVRAVFPGAVIIRPSVVFGPEDNFFNKFGQMAAISPALPLVGGETRFQPVFVGDVAAVIARAASHPEAEGLTYELGGPGIFTMRQILQLILTETGRDRALVALPRPVARLLGQVGDLMAGLLPIAPPITSDQVEMLKSDNVADHGLPGLAEAGIVPTSIEAIVPSYLYRYRKGGQYAPTPAGAF</sequence>
<dbReference type="FunFam" id="3.40.50.720:FF:000702">
    <property type="entry name" value="NADH dehydrogenase (Ubiquinone)"/>
    <property type="match status" value="1"/>
</dbReference>
<proteinExistence type="predicted"/>
<keyword evidence="3" id="KW-1185">Reference proteome</keyword>
<dbReference type="EMBL" id="CP013002">
    <property type="protein sequence ID" value="ALL15390.1"/>
    <property type="molecule type" value="Genomic_DNA"/>
</dbReference>
<feature type="domain" description="NAD-dependent epimerase/dehydratase" evidence="1">
    <location>
        <begin position="5"/>
        <end position="213"/>
    </location>
</feature>
<dbReference type="KEGG" id="chq:AQ619_17230"/>
<dbReference type="InterPro" id="IPR001509">
    <property type="entry name" value="Epimerase_deHydtase"/>
</dbReference>
<dbReference type="Gene3D" id="3.40.50.720">
    <property type="entry name" value="NAD(P)-binding Rossmann-like Domain"/>
    <property type="match status" value="1"/>
</dbReference>
<evidence type="ECO:0000259" key="1">
    <source>
        <dbReference type="Pfam" id="PF01370"/>
    </source>
</evidence>
<name>A0A0P0P435_9CAUL</name>
<dbReference type="PANTHER" id="PTHR12126:SF11">
    <property type="entry name" value="NADH DEHYDROGENASE [UBIQUINONE] 1 ALPHA SUBCOMPLEX SUBUNIT 9, MITOCHONDRIAL"/>
    <property type="match status" value="1"/>
</dbReference>
<dbReference type="Pfam" id="PF01370">
    <property type="entry name" value="Epimerase"/>
    <property type="match status" value="1"/>
</dbReference>
<dbReference type="SUPFAM" id="SSF51735">
    <property type="entry name" value="NAD(P)-binding Rossmann-fold domains"/>
    <property type="match status" value="1"/>
</dbReference>
<evidence type="ECO:0000313" key="2">
    <source>
        <dbReference type="EMBL" id="ALL15390.1"/>
    </source>
</evidence>
<dbReference type="Proteomes" id="UP000056905">
    <property type="component" value="Chromosome"/>
</dbReference>
<accession>A0A0P0P435</accession>
<protein>
    <submittedName>
        <fullName evidence="2">3-beta hydroxysteroid dehydrogenase</fullName>
    </submittedName>
</protein>
<dbReference type="PANTHER" id="PTHR12126">
    <property type="entry name" value="NADH-UBIQUINONE OXIDOREDUCTASE 39 KDA SUBUNIT-RELATED"/>
    <property type="match status" value="1"/>
</dbReference>
<organism evidence="2 3">
    <name type="scientific">Caulobacter henricii</name>
    <dbReference type="NCBI Taxonomy" id="69395"/>
    <lineage>
        <taxon>Bacteria</taxon>
        <taxon>Pseudomonadati</taxon>
        <taxon>Pseudomonadota</taxon>
        <taxon>Alphaproteobacteria</taxon>
        <taxon>Caulobacterales</taxon>
        <taxon>Caulobacteraceae</taxon>
        <taxon>Caulobacter</taxon>
    </lineage>
</organism>
<dbReference type="GO" id="GO:0044877">
    <property type="term" value="F:protein-containing complex binding"/>
    <property type="evidence" value="ECO:0007669"/>
    <property type="project" value="TreeGrafter"/>
</dbReference>
<dbReference type="CDD" id="cd05271">
    <property type="entry name" value="NDUFA9_like_SDR_a"/>
    <property type="match status" value="1"/>
</dbReference>
<dbReference type="InterPro" id="IPR051207">
    <property type="entry name" value="ComplexI_NDUFA9_subunit"/>
</dbReference>
<dbReference type="STRING" id="69395.AQ619_17230"/>
<reference evidence="2 3" key="1">
    <citation type="submission" date="2015-10" db="EMBL/GenBank/DDBJ databases">
        <title>Conservation of the essential genome among Caulobacter and Brevundimonas species.</title>
        <authorList>
            <person name="Scott D."/>
            <person name="Ely B."/>
        </authorList>
    </citation>
    <scope>NUCLEOTIDE SEQUENCE [LARGE SCALE GENOMIC DNA]</scope>
    <source>
        <strain evidence="2 3">CB4</strain>
    </source>
</reference>